<evidence type="ECO:0000313" key="2">
    <source>
        <dbReference type="Proteomes" id="UP000260649"/>
    </source>
</evidence>
<dbReference type="Proteomes" id="UP000260649">
    <property type="component" value="Unassembled WGS sequence"/>
</dbReference>
<dbReference type="EMBL" id="QQRQ01000003">
    <property type="protein sequence ID" value="RFT07352.1"/>
    <property type="molecule type" value="Genomic_DNA"/>
</dbReference>
<reference evidence="1 2" key="1">
    <citation type="submission" date="2018-07" db="EMBL/GenBank/DDBJ databases">
        <title>GABA Modulating Bacteria of the Human Gut Microbiota.</title>
        <authorList>
            <person name="Strandwitz P."/>
            <person name="Kim K.H."/>
            <person name="Terekhova D."/>
            <person name="Liu J.K."/>
            <person name="Sharma A."/>
            <person name="Levering J."/>
            <person name="Mcdonald D."/>
            <person name="Dietrich D."/>
            <person name="Ramadhar T.R."/>
            <person name="Lekbua A."/>
            <person name="Mroue N."/>
            <person name="Liston C."/>
            <person name="Stewart E.J."/>
            <person name="Dubin M.J."/>
            <person name="Zengler K."/>
            <person name="Knight R."/>
            <person name="Gilbert J.A."/>
            <person name="Clardy J."/>
            <person name="Lewis K."/>
        </authorList>
    </citation>
    <scope>NUCLEOTIDE SEQUENCE [LARGE SCALE GENOMIC DNA]</scope>
    <source>
        <strain evidence="1 2">KLE1738</strain>
    </source>
</reference>
<comment type="caution">
    <text evidence="1">The sequence shown here is derived from an EMBL/GenBank/DDBJ whole genome shotgun (WGS) entry which is preliminary data.</text>
</comment>
<proteinExistence type="predicted"/>
<sequence length="99" mass="11444">MRAHHIRIVGVVGSNPIRSTKKRTTAVILPWFFFIFLHQKYPLAYSSKQAFQIACLGDIKFLKILFDNIFHNSTKCDTINCNINWMIFPVSGIEKVMIV</sequence>
<name>A0A3E2B5N2_9FIRM</name>
<gene>
    <name evidence="1" type="ORF">DV520_03290</name>
</gene>
<evidence type="ECO:0000313" key="1">
    <source>
        <dbReference type="EMBL" id="RFT07352.1"/>
    </source>
</evidence>
<dbReference type="AlphaFoldDB" id="A0A3E2B5N2"/>
<accession>A0A3E2B5N2</accession>
<keyword evidence="2" id="KW-1185">Reference proteome</keyword>
<organism evidence="1 2">
    <name type="scientific">Evtepia gabavorous</name>
    <dbReference type="NCBI Taxonomy" id="2211183"/>
    <lineage>
        <taxon>Bacteria</taxon>
        <taxon>Bacillati</taxon>
        <taxon>Bacillota</taxon>
        <taxon>Clostridia</taxon>
        <taxon>Eubacteriales</taxon>
        <taxon>Evtepia</taxon>
    </lineage>
</organism>
<protein>
    <submittedName>
        <fullName evidence="1">Uncharacterized protein</fullName>
    </submittedName>
</protein>